<reference evidence="1" key="1">
    <citation type="submission" date="2018-05" db="EMBL/GenBank/DDBJ databases">
        <authorList>
            <person name="Lanie J.A."/>
            <person name="Ng W.-L."/>
            <person name="Kazmierczak K.M."/>
            <person name="Andrzejewski T.M."/>
            <person name="Davidsen T.M."/>
            <person name="Wayne K.J."/>
            <person name="Tettelin H."/>
            <person name="Glass J.I."/>
            <person name="Rusch D."/>
            <person name="Podicherti R."/>
            <person name="Tsui H.-C.T."/>
            <person name="Winkler M.E."/>
        </authorList>
    </citation>
    <scope>NUCLEOTIDE SEQUENCE</scope>
</reference>
<dbReference type="AlphaFoldDB" id="A0A382HGR4"/>
<evidence type="ECO:0000313" key="1">
    <source>
        <dbReference type="EMBL" id="SVB86488.1"/>
    </source>
</evidence>
<name>A0A382HGR4_9ZZZZ</name>
<proteinExistence type="predicted"/>
<gene>
    <name evidence="1" type="ORF">METZ01_LOCUS239342</name>
</gene>
<sequence>MATDNLMEYVTTYTPSLLESVARQQ</sequence>
<accession>A0A382HGR4</accession>
<dbReference type="EMBL" id="UINC01061184">
    <property type="protein sequence ID" value="SVB86488.1"/>
    <property type="molecule type" value="Genomic_DNA"/>
</dbReference>
<feature type="non-terminal residue" evidence="1">
    <location>
        <position position="25"/>
    </location>
</feature>
<protein>
    <submittedName>
        <fullName evidence="1">Uncharacterized protein</fullName>
    </submittedName>
</protein>
<organism evidence="1">
    <name type="scientific">marine metagenome</name>
    <dbReference type="NCBI Taxonomy" id="408172"/>
    <lineage>
        <taxon>unclassified sequences</taxon>
        <taxon>metagenomes</taxon>
        <taxon>ecological metagenomes</taxon>
    </lineage>
</organism>